<keyword evidence="4" id="KW-0804">Transcription</keyword>
<gene>
    <name evidence="7" type="ORF">I6I98_17155</name>
</gene>
<comment type="similarity">
    <text evidence="1">Belongs to the sigma-70 factor family. ECF subfamily.</text>
</comment>
<dbReference type="EMBL" id="CP068224">
    <property type="protein sequence ID" value="QQT51994.1"/>
    <property type="molecule type" value="Genomic_DNA"/>
</dbReference>
<dbReference type="NCBIfam" id="TIGR02985">
    <property type="entry name" value="Sig70_bacteroi1"/>
    <property type="match status" value="1"/>
</dbReference>
<evidence type="ECO:0000313" key="8">
    <source>
        <dbReference type="Proteomes" id="UP000595498"/>
    </source>
</evidence>
<proteinExistence type="inferred from homology"/>
<accession>A0ABX7CIS5</accession>
<name>A0ABX7CIS5_SPHMU</name>
<dbReference type="SUPFAM" id="SSF88946">
    <property type="entry name" value="Sigma2 domain of RNA polymerase sigma factors"/>
    <property type="match status" value="1"/>
</dbReference>
<dbReference type="CDD" id="cd06171">
    <property type="entry name" value="Sigma70_r4"/>
    <property type="match status" value="1"/>
</dbReference>
<keyword evidence="2" id="KW-0805">Transcription regulation</keyword>
<dbReference type="Pfam" id="PF04542">
    <property type="entry name" value="Sigma70_r2"/>
    <property type="match status" value="1"/>
</dbReference>
<dbReference type="Gene3D" id="1.10.10.10">
    <property type="entry name" value="Winged helix-like DNA-binding domain superfamily/Winged helix DNA-binding domain"/>
    <property type="match status" value="1"/>
</dbReference>
<evidence type="ECO:0000256" key="2">
    <source>
        <dbReference type="ARBA" id="ARBA00023015"/>
    </source>
</evidence>
<dbReference type="InterPro" id="IPR036388">
    <property type="entry name" value="WH-like_DNA-bd_sf"/>
</dbReference>
<dbReference type="SUPFAM" id="SSF88659">
    <property type="entry name" value="Sigma3 and sigma4 domains of RNA polymerase sigma factors"/>
    <property type="match status" value="1"/>
</dbReference>
<sequence>MKDNIAILHKLSRGNQIALKVLYDKYAQMVYQFALHILKDEHIAEEIVQDTFLQLWDSREKIDIDSNIRTFIYVISRNKCFNRLKQLKRYHSLFEPLCSEGSHDCIFEQDPLAEKEVNEALEQLVQKLPTKQQLVFRMSRFEGLSHQEIAQQLSISTNTVKNHLVSSLKFIKEELKRTPGDSSIIYPLLFFTFFFID</sequence>
<dbReference type="Gene3D" id="1.10.1740.10">
    <property type="match status" value="1"/>
</dbReference>
<dbReference type="PANTHER" id="PTHR43133:SF46">
    <property type="entry name" value="RNA POLYMERASE SIGMA-70 FACTOR ECF SUBFAMILY"/>
    <property type="match status" value="1"/>
</dbReference>
<dbReference type="NCBIfam" id="TIGR02937">
    <property type="entry name" value="sigma70-ECF"/>
    <property type="match status" value="1"/>
</dbReference>
<organism evidence="7 8">
    <name type="scientific">Sphingobacterium multivorum</name>
    <dbReference type="NCBI Taxonomy" id="28454"/>
    <lineage>
        <taxon>Bacteria</taxon>
        <taxon>Pseudomonadati</taxon>
        <taxon>Bacteroidota</taxon>
        <taxon>Sphingobacteriia</taxon>
        <taxon>Sphingobacteriales</taxon>
        <taxon>Sphingobacteriaceae</taxon>
        <taxon>Sphingobacterium</taxon>
    </lineage>
</organism>
<evidence type="ECO:0000259" key="5">
    <source>
        <dbReference type="Pfam" id="PF04542"/>
    </source>
</evidence>
<dbReference type="InterPro" id="IPR014284">
    <property type="entry name" value="RNA_pol_sigma-70_dom"/>
</dbReference>
<dbReference type="InterPro" id="IPR039425">
    <property type="entry name" value="RNA_pol_sigma-70-like"/>
</dbReference>
<keyword evidence="3" id="KW-0731">Sigma factor</keyword>
<evidence type="ECO:0000256" key="1">
    <source>
        <dbReference type="ARBA" id="ARBA00010641"/>
    </source>
</evidence>
<feature type="domain" description="RNA polymerase sigma-70 region 2" evidence="5">
    <location>
        <begin position="22"/>
        <end position="89"/>
    </location>
</feature>
<dbReference type="InterPro" id="IPR014327">
    <property type="entry name" value="RNA_pol_sigma70_bacteroid"/>
</dbReference>
<evidence type="ECO:0000256" key="4">
    <source>
        <dbReference type="ARBA" id="ARBA00023163"/>
    </source>
</evidence>
<dbReference type="Pfam" id="PF08281">
    <property type="entry name" value="Sigma70_r4_2"/>
    <property type="match status" value="1"/>
</dbReference>
<dbReference type="InterPro" id="IPR013249">
    <property type="entry name" value="RNA_pol_sigma70_r4_t2"/>
</dbReference>
<dbReference type="Proteomes" id="UP000595498">
    <property type="component" value="Chromosome"/>
</dbReference>
<evidence type="ECO:0000313" key="7">
    <source>
        <dbReference type="EMBL" id="QQT51994.1"/>
    </source>
</evidence>
<feature type="domain" description="RNA polymerase sigma factor 70 region 4 type 2" evidence="6">
    <location>
        <begin position="119"/>
        <end position="169"/>
    </location>
</feature>
<evidence type="ECO:0000256" key="3">
    <source>
        <dbReference type="ARBA" id="ARBA00023082"/>
    </source>
</evidence>
<evidence type="ECO:0000259" key="6">
    <source>
        <dbReference type="Pfam" id="PF08281"/>
    </source>
</evidence>
<dbReference type="PANTHER" id="PTHR43133">
    <property type="entry name" value="RNA POLYMERASE ECF-TYPE SIGMA FACTO"/>
    <property type="match status" value="1"/>
</dbReference>
<dbReference type="InterPro" id="IPR013324">
    <property type="entry name" value="RNA_pol_sigma_r3/r4-like"/>
</dbReference>
<keyword evidence="8" id="KW-1185">Reference proteome</keyword>
<reference evidence="7 8" key="1">
    <citation type="submission" date="2021-01" db="EMBL/GenBank/DDBJ databases">
        <title>FDA dAtabase for Regulatory Grade micrObial Sequences (FDA-ARGOS): Supporting development and validation of Infectious Disease Dx tests.</title>
        <authorList>
            <person name="Sproer C."/>
            <person name="Gronow S."/>
            <person name="Severitt S."/>
            <person name="Schroder I."/>
            <person name="Tallon L."/>
            <person name="Sadzewicz L."/>
            <person name="Zhao X."/>
            <person name="Boylan J."/>
            <person name="Ott S."/>
            <person name="Bowen H."/>
            <person name="Vavikolanu K."/>
            <person name="Mehta A."/>
            <person name="Aluvathingal J."/>
            <person name="Nadendla S."/>
            <person name="Lowell S."/>
            <person name="Myers T."/>
            <person name="Yan Y."/>
            <person name="Sichtig H."/>
        </authorList>
    </citation>
    <scope>NUCLEOTIDE SEQUENCE [LARGE SCALE GENOMIC DNA]</scope>
    <source>
        <strain evidence="7 8">FDAARGOS_1141</strain>
    </source>
</reference>
<dbReference type="InterPro" id="IPR007627">
    <property type="entry name" value="RNA_pol_sigma70_r2"/>
</dbReference>
<protein>
    <submittedName>
        <fullName evidence="7">RNA polymerase sigma-70 factor</fullName>
    </submittedName>
</protein>
<dbReference type="InterPro" id="IPR013325">
    <property type="entry name" value="RNA_pol_sigma_r2"/>
</dbReference>